<keyword evidence="2" id="KW-1185">Reference proteome</keyword>
<dbReference type="Proteomes" id="UP000887116">
    <property type="component" value="Unassembled WGS sequence"/>
</dbReference>
<reference evidence="1" key="1">
    <citation type="submission" date="2020-07" db="EMBL/GenBank/DDBJ databases">
        <title>Multicomponent nature underlies the extraordinary mechanical properties of spider dragline silk.</title>
        <authorList>
            <person name="Kono N."/>
            <person name="Nakamura H."/>
            <person name="Mori M."/>
            <person name="Yoshida Y."/>
            <person name="Ohtoshi R."/>
            <person name="Malay A.D."/>
            <person name="Moran D.A.P."/>
            <person name="Tomita M."/>
            <person name="Numata K."/>
            <person name="Arakawa K."/>
        </authorList>
    </citation>
    <scope>NUCLEOTIDE SEQUENCE</scope>
</reference>
<gene>
    <name evidence="1" type="ORF">TNCT_349411</name>
</gene>
<evidence type="ECO:0000313" key="1">
    <source>
        <dbReference type="EMBL" id="GFR10173.1"/>
    </source>
</evidence>
<sequence length="66" mass="7312">MECDQCRPVVQPPLMCQRNVSTLSNATGMNTFSLIQSRGTTGLGYIRLTVIVYLNPAEFIDGLTFE</sequence>
<accession>A0A8X6GTF9</accession>
<organism evidence="1 2">
    <name type="scientific">Trichonephila clavata</name>
    <name type="common">Joro spider</name>
    <name type="synonym">Nephila clavata</name>
    <dbReference type="NCBI Taxonomy" id="2740835"/>
    <lineage>
        <taxon>Eukaryota</taxon>
        <taxon>Metazoa</taxon>
        <taxon>Ecdysozoa</taxon>
        <taxon>Arthropoda</taxon>
        <taxon>Chelicerata</taxon>
        <taxon>Arachnida</taxon>
        <taxon>Araneae</taxon>
        <taxon>Araneomorphae</taxon>
        <taxon>Entelegynae</taxon>
        <taxon>Araneoidea</taxon>
        <taxon>Nephilidae</taxon>
        <taxon>Trichonephila</taxon>
    </lineage>
</organism>
<comment type="caution">
    <text evidence="1">The sequence shown here is derived from an EMBL/GenBank/DDBJ whole genome shotgun (WGS) entry which is preliminary data.</text>
</comment>
<proteinExistence type="predicted"/>
<evidence type="ECO:0000313" key="2">
    <source>
        <dbReference type="Proteomes" id="UP000887116"/>
    </source>
</evidence>
<dbReference type="AlphaFoldDB" id="A0A8X6GTF9"/>
<dbReference type="EMBL" id="BMAO01016656">
    <property type="protein sequence ID" value="GFR10173.1"/>
    <property type="molecule type" value="Genomic_DNA"/>
</dbReference>
<name>A0A8X6GTF9_TRICU</name>
<protein>
    <submittedName>
        <fullName evidence="1">Uncharacterized protein</fullName>
    </submittedName>
</protein>